<evidence type="ECO:0008006" key="4">
    <source>
        <dbReference type="Google" id="ProtNLM"/>
    </source>
</evidence>
<reference evidence="2" key="1">
    <citation type="submission" date="2019-10" db="EMBL/GenBank/DDBJ databases">
        <authorList>
            <consortium name="Genoscope - CEA"/>
            <person name="William W."/>
        </authorList>
    </citation>
    <scope>NUCLEOTIDE SEQUENCE [LARGE SCALE GENOMIC DNA]</scope>
    <source>
        <strain evidence="2">BBR_PRJEB10992</strain>
    </source>
</reference>
<protein>
    <recommendedName>
        <fullName evidence="4">Ribbon-helix-helix protein CopG domain-containing protein</fullName>
    </recommendedName>
</protein>
<dbReference type="OrthoDB" id="425734at2"/>
<proteinExistence type="predicted"/>
<sequence length="136" mass="15278">MSLENTKIETTVPQEWADQLGELSLETGRTVEELVQEALGQYLARIKTAFAPASIDLEASNIEIQKELSILKQKVQSLEQLLNQVAKLEAKIFSLEKIVSPELSIPPNSTFAQLLTNDEDYDEPDEIMTDFLPDSR</sequence>
<comment type="caution">
    <text evidence="2">The sequence shown here is derived from an EMBL/GenBank/DDBJ whole genome shotgun (WGS) entry which is preliminary data.</text>
</comment>
<gene>
    <name evidence="2" type="ORF">PL8927_830005</name>
</gene>
<dbReference type="Proteomes" id="UP000184550">
    <property type="component" value="Unassembled WGS sequence"/>
</dbReference>
<dbReference type="AlphaFoldDB" id="A0A7Z9E463"/>
<dbReference type="RefSeq" id="WP_083625993.1">
    <property type="nucleotide sequence ID" value="NZ_LR734883.1"/>
</dbReference>
<evidence type="ECO:0000256" key="1">
    <source>
        <dbReference type="SAM" id="Coils"/>
    </source>
</evidence>
<feature type="coiled-coil region" evidence="1">
    <location>
        <begin position="61"/>
        <end position="98"/>
    </location>
</feature>
<accession>A0A7Z9E463</accession>
<name>A0A7Z9E463_9CYAN</name>
<dbReference type="EMBL" id="CZCU02000161">
    <property type="protein sequence ID" value="VXD24572.1"/>
    <property type="molecule type" value="Genomic_DNA"/>
</dbReference>
<evidence type="ECO:0000313" key="3">
    <source>
        <dbReference type="Proteomes" id="UP000184550"/>
    </source>
</evidence>
<keyword evidence="3" id="KW-1185">Reference proteome</keyword>
<keyword evidence="1" id="KW-0175">Coiled coil</keyword>
<organism evidence="2 3">
    <name type="scientific">Planktothrix serta PCC 8927</name>
    <dbReference type="NCBI Taxonomy" id="671068"/>
    <lineage>
        <taxon>Bacteria</taxon>
        <taxon>Bacillati</taxon>
        <taxon>Cyanobacteriota</taxon>
        <taxon>Cyanophyceae</taxon>
        <taxon>Oscillatoriophycideae</taxon>
        <taxon>Oscillatoriales</taxon>
        <taxon>Microcoleaceae</taxon>
        <taxon>Planktothrix</taxon>
    </lineage>
</organism>
<evidence type="ECO:0000313" key="2">
    <source>
        <dbReference type="EMBL" id="VXD24572.1"/>
    </source>
</evidence>